<evidence type="ECO:0000256" key="3">
    <source>
        <dbReference type="ARBA" id="ARBA00022833"/>
    </source>
</evidence>
<dbReference type="InterPro" id="IPR034154">
    <property type="entry name" value="TOPRIM_DnaG/twinkle"/>
</dbReference>
<dbReference type="PANTHER" id="PTHR30313">
    <property type="entry name" value="DNA PRIMASE"/>
    <property type="match status" value="1"/>
</dbReference>
<keyword evidence="2" id="KW-0863">Zinc-finger</keyword>
<proteinExistence type="predicted"/>
<keyword evidence="1" id="KW-0479">Metal-binding</keyword>
<accession>A0ABW5NU49</accession>
<evidence type="ECO:0000313" key="6">
    <source>
        <dbReference type="Proteomes" id="UP001597480"/>
    </source>
</evidence>
<reference evidence="6" key="1">
    <citation type="journal article" date="2019" name="Int. J. Syst. Evol. Microbiol.">
        <title>The Global Catalogue of Microorganisms (GCM) 10K type strain sequencing project: providing services to taxonomists for standard genome sequencing and annotation.</title>
        <authorList>
            <consortium name="The Broad Institute Genomics Platform"/>
            <consortium name="The Broad Institute Genome Sequencing Center for Infectious Disease"/>
            <person name="Wu L."/>
            <person name="Ma J."/>
        </authorList>
    </citation>
    <scope>NUCLEOTIDE SEQUENCE [LARGE SCALE GENOMIC DNA]</scope>
    <source>
        <strain evidence="6">KCTC 42107</strain>
    </source>
</reference>
<sequence>MTRLKEKIKDISILDIAQRLGIEVKGKKALCFTGHDRNPSLSFNDKDGFFKCFGCEAKGDQIALVQLFYNIDFKNALKWFIQTYNLQYSTYLSEKSELRVVTSVIKQANNDFEPNSEIYEYLMNSLDLSKRGKEYLTIDRGFKPEVISRLEIKDINNPKTVFEDLSQKWGLAALEKCGLCKHENGKYKFIWWDYVIIFPFIDLNYRITYIQGRRLDLSKINIKYVNLKGVQPQLYNLPALIEAKPRGKIFLCEGVPDTISAIQLHKTAIGVLGATNFRKDYLDMLSDYQINIIPDGDQGGETFMKSVVSAFASIGKSVQKINLGPYKDLNEYLKQNNRP</sequence>
<keyword evidence="3" id="KW-0862">Zinc</keyword>
<dbReference type="InterPro" id="IPR050219">
    <property type="entry name" value="DnaG_primase"/>
</dbReference>
<organism evidence="5 6">
    <name type="scientific">Flavobacterium suzhouense</name>
    <dbReference type="NCBI Taxonomy" id="1529638"/>
    <lineage>
        <taxon>Bacteria</taxon>
        <taxon>Pseudomonadati</taxon>
        <taxon>Bacteroidota</taxon>
        <taxon>Flavobacteriia</taxon>
        <taxon>Flavobacteriales</taxon>
        <taxon>Flavobacteriaceae</taxon>
        <taxon>Flavobacterium</taxon>
    </lineage>
</organism>
<protein>
    <submittedName>
        <fullName evidence="5">CHC2 zinc finger domain-containing protein</fullName>
    </submittedName>
</protein>
<keyword evidence="6" id="KW-1185">Reference proteome</keyword>
<dbReference type="PANTHER" id="PTHR30313:SF2">
    <property type="entry name" value="DNA PRIMASE"/>
    <property type="match status" value="1"/>
</dbReference>
<dbReference type="Pfam" id="PF01807">
    <property type="entry name" value="Zn_ribbon_DnaG"/>
    <property type="match status" value="1"/>
</dbReference>
<evidence type="ECO:0000256" key="1">
    <source>
        <dbReference type="ARBA" id="ARBA00022723"/>
    </source>
</evidence>
<dbReference type="Pfam" id="PF13155">
    <property type="entry name" value="Toprim_2"/>
    <property type="match status" value="1"/>
</dbReference>
<feature type="domain" description="Zinc finger CHC2-type" evidence="4">
    <location>
        <begin position="27"/>
        <end position="81"/>
    </location>
</feature>
<dbReference type="InterPro" id="IPR037068">
    <property type="entry name" value="DNA_primase_core_N_sf"/>
</dbReference>
<dbReference type="Gene3D" id="3.90.980.10">
    <property type="entry name" value="DNA primase, catalytic core, N-terminal domain"/>
    <property type="match status" value="1"/>
</dbReference>
<evidence type="ECO:0000259" key="4">
    <source>
        <dbReference type="SMART" id="SM00400"/>
    </source>
</evidence>
<name>A0ABW5NU49_9FLAO</name>
<dbReference type="InterPro" id="IPR036977">
    <property type="entry name" value="DNA_primase_Znf_CHC2"/>
</dbReference>
<evidence type="ECO:0000313" key="5">
    <source>
        <dbReference type="EMBL" id="MFD2602622.1"/>
    </source>
</evidence>
<dbReference type="SMART" id="SM00400">
    <property type="entry name" value="ZnF_CHCC"/>
    <property type="match status" value="1"/>
</dbReference>
<comment type="caution">
    <text evidence="5">The sequence shown here is derived from an EMBL/GenBank/DDBJ whole genome shotgun (WGS) entry which is preliminary data.</text>
</comment>
<dbReference type="Gene3D" id="3.40.1360.10">
    <property type="match status" value="1"/>
</dbReference>
<dbReference type="CDD" id="cd01029">
    <property type="entry name" value="TOPRIM_primases"/>
    <property type="match status" value="1"/>
</dbReference>
<dbReference type="InterPro" id="IPR002694">
    <property type="entry name" value="Znf_CHC2"/>
</dbReference>
<evidence type="ECO:0000256" key="2">
    <source>
        <dbReference type="ARBA" id="ARBA00022771"/>
    </source>
</evidence>
<dbReference type="EMBL" id="JBHUMD010000026">
    <property type="protein sequence ID" value="MFD2602622.1"/>
    <property type="molecule type" value="Genomic_DNA"/>
</dbReference>
<dbReference type="SUPFAM" id="SSF56731">
    <property type="entry name" value="DNA primase core"/>
    <property type="match status" value="1"/>
</dbReference>
<gene>
    <name evidence="5" type="ORF">ACFSR3_11185</name>
</gene>
<dbReference type="Proteomes" id="UP001597480">
    <property type="component" value="Unassembled WGS sequence"/>
</dbReference>
<dbReference type="SUPFAM" id="SSF57783">
    <property type="entry name" value="Zinc beta-ribbon"/>
    <property type="match status" value="1"/>
</dbReference>
<dbReference type="Gene3D" id="3.90.580.10">
    <property type="entry name" value="Zinc finger, CHC2-type domain"/>
    <property type="match status" value="1"/>
</dbReference>
<dbReference type="RefSeq" id="WP_379821048.1">
    <property type="nucleotide sequence ID" value="NZ_JBHUMD010000026.1"/>
</dbReference>